<evidence type="ECO:0000313" key="2">
    <source>
        <dbReference type="Proteomes" id="UP000239757"/>
    </source>
</evidence>
<dbReference type="PANTHER" id="PTHR36763:SF1">
    <property type="entry name" value="EXPRESSED PROTEIN"/>
    <property type="match status" value="1"/>
</dbReference>
<accession>A0A2P5Y532</accession>
<dbReference type="EMBL" id="KZ663691">
    <property type="protein sequence ID" value="PPS10702.1"/>
    <property type="molecule type" value="Genomic_DNA"/>
</dbReference>
<organism evidence="1 2">
    <name type="scientific">Gossypium barbadense</name>
    <name type="common">Sea Island cotton</name>
    <name type="synonym">Hibiscus barbadensis</name>
    <dbReference type="NCBI Taxonomy" id="3634"/>
    <lineage>
        <taxon>Eukaryota</taxon>
        <taxon>Viridiplantae</taxon>
        <taxon>Streptophyta</taxon>
        <taxon>Embryophyta</taxon>
        <taxon>Tracheophyta</taxon>
        <taxon>Spermatophyta</taxon>
        <taxon>Magnoliopsida</taxon>
        <taxon>eudicotyledons</taxon>
        <taxon>Gunneridae</taxon>
        <taxon>Pentapetalae</taxon>
        <taxon>rosids</taxon>
        <taxon>malvids</taxon>
        <taxon>Malvales</taxon>
        <taxon>Malvaceae</taxon>
        <taxon>Malvoideae</taxon>
        <taxon>Gossypium</taxon>
    </lineage>
</organism>
<gene>
    <name evidence="1" type="ORF">GOBAR_AA09940</name>
</gene>
<reference evidence="1 2" key="1">
    <citation type="submission" date="2015-01" db="EMBL/GenBank/DDBJ databases">
        <title>Genome of allotetraploid Gossypium barbadense reveals genomic plasticity and fiber elongation in cotton evolution.</title>
        <authorList>
            <person name="Chen X."/>
            <person name="Liu X."/>
            <person name="Zhao B."/>
            <person name="Zheng H."/>
            <person name="Hu Y."/>
            <person name="Lu G."/>
            <person name="Yang C."/>
            <person name="Chen J."/>
            <person name="Shan C."/>
            <person name="Zhang L."/>
            <person name="Zhou Y."/>
            <person name="Wang L."/>
            <person name="Guo W."/>
            <person name="Bai Y."/>
            <person name="Ruan J."/>
            <person name="Shangguan X."/>
            <person name="Mao Y."/>
            <person name="Jiang J."/>
            <person name="Zhu Y."/>
            <person name="Lei J."/>
            <person name="Kang H."/>
            <person name="Chen S."/>
            <person name="He X."/>
            <person name="Wang R."/>
            <person name="Wang Y."/>
            <person name="Chen J."/>
            <person name="Wang L."/>
            <person name="Yu S."/>
            <person name="Wang B."/>
            <person name="Wei J."/>
            <person name="Song S."/>
            <person name="Lu X."/>
            <person name="Gao Z."/>
            <person name="Gu W."/>
            <person name="Deng X."/>
            <person name="Ma D."/>
            <person name="Wang S."/>
            <person name="Liang W."/>
            <person name="Fang L."/>
            <person name="Cai C."/>
            <person name="Zhu X."/>
            <person name="Zhou B."/>
            <person name="Zhang Y."/>
            <person name="Chen Z."/>
            <person name="Xu S."/>
            <person name="Zhu R."/>
            <person name="Wang S."/>
            <person name="Zhang T."/>
            <person name="Zhao G."/>
        </authorList>
    </citation>
    <scope>NUCLEOTIDE SEQUENCE [LARGE SCALE GENOMIC DNA]</scope>
    <source>
        <strain evidence="2">cv. Xinhai21</strain>
        <tissue evidence="1">Leaf</tissue>
    </source>
</reference>
<proteinExistence type="predicted"/>
<dbReference type="OrthoDB" id="1867012at2759"/>
<dbReference type="PANTHER" id="PTHR36763">
    <property type="entry name" value="EXPRESSED PROTEIN"/>
    <property type="match status" value="1"/>
</dbReference>
<protein>
    <submittedName>
        <fullName evidence="1">Uncharacterized protein</fullName>
    </submittedName>
</protein>
<sequence length="271" mass="31159">MANTQLQKYGTLSREQLSYLFDRFSLLISQPDFKKRIVDAVNDKQGIPSPFSFQNVTWFCCKAVFCLQELNPGTSKMIDIVFIGAFDSVLLDFISLLQILASVLHAWGKLSKGNRKKELRYDLVLGLIDQLIKEPVAVTTAVQEEILLEMGIDPSFGLACLGKVNMTYENDQDLMIRYYRFVANEELACDEAELGPEGFAEKLHSQQKLHEQQLEMLKYMRKFHFDDQSAILEKLHHQTEDANFESEASILSAEQIQEIVRRRVSPLFRPR</sequence>
<name>A0A2P5Y532_GOSBA</name>
<evidence type="ECO:0000313" key="1">
    <source>
        <dbReference type="EMBL" id="PPS10702.1"/>
    </source>
</evidence>
<dbReference type="AlphaFoldDB" id="A0A2P5Y532"/>
<dbReference type="Proteomes" id="UP000239757">
    <property type="component" value="Unassembled WGS sequence"/>
</dbReference>